<dbReference type="EMBL" id="CAIZ01000140">
    <property type="protein sequence ID" value="CCH70875.1"/>
    <property type="molecule type" value="Genomic_DNA"/>
</dbReference>
<evidence type="ECO:0000256" key="1">
    <source>
        <dbReference type="SAM" id="MobiDB-lite"/>
    </source>
</evidence>
<evidence type="ECO:0008006" key="4">
    <source>
        <dbReference type="Google" id="ProtNLM"/>
    </source>
</evidence>
<dbReference type="Gene3D" id="2.40.110.10">
    <property type="entry name" value="Butyryl-CoA Dehydrogenase, subunit A, domain 2"/>
    <property type="match status" value="1"/>
</dbReference>
<dbReference type="SUPFAM" id="SSF56645">
    <property type="entry name" value="Acyl-CoA dehydrogenase NM domain-like"/>
    <property type="match status" value="1"/>
</dbReference>
<dbReference type="GO" id="GO:0016627">
    <property type="term" value="F:oxidoreductase activity, acting on the CH-CH group of donors"/>
    <property type="evidence" value="ECO:0007669"/>
    <property type="project" value="InterPro"/>
</dbReference>
<accession>N0E4Q8</accession>
<proteinExistence type="predicted"/>
<sequence>MQRPSALSRDEGTCVAPLDRSTETTDPHPWAQEAVHLGRATRSWRVEFPGAIVPEADGLALADAPELVRLGREVAESWPTALVPPGQGRTLDLWTSLATVGAVDLTIARVIEPHLDALAILNQAGVSDSDRPGGLLGVYAAEGAGMRLTASSDGGRGWTLHGEKPWCSLAGEVDGFLVTAWVDDSRRGLFAVRRSAGVEIGPTAWKARGLAAVVSPTIRLHGVPALAVGEPQWYLERPGFAWGGMGVAAIWHGAAVGVARRLLASAGTRPPDQVALMHLGAVDAALHRSRAVLAGAADLIDGGAASGAAGARLALQVRQVVRHSAEEVLERVAHALGPAPLTGDERHARRVADLQVYLRQEHAERDQAALGSAVLASDRPW</sequence>
<dbReference type="STRING" id="1193181.BN10_690009"/>
<dbReference type="HOGENOM" id="CLU_058409_0_0_11"/>
<dbReference type="eggNOG" id="COG1960">
    <property type="taxonomic scope" value="Bacteria"/>
</dbReference>
<dbReference type="InterPro" id="IPR046373">
    <property type="entry name" value="Acyl-CoA_Oxase/DH_mid-dom_sf"/>
</dbReference>
<protein>
    <recommendedName>
        <fullName evidence="4">Acyl-CoA dehydrogenase</fullName>
    </recommendedName>
</protein>
<organism evidence="2 3">
    <name type="scientific">Phycicoccus elongatus Lp2</name>
    <dbReference type="NCBI Taxonomy" id="1193181"/>
    <lineage>
        <taxon>Bacteria</taxon>
        <taxon>Bacillati</taxon>
        <taxon>Actinomycetota</taxon>
        <taxon>Actinomycetes</taxon>
        <taxon>Micrococcales</taxon>
        <taxon>Intrasporangiaceae</taxon>
        <taxon>Phycicoccus</taxon>
    </lineage>
</organism>
<evidence type="ECO:0000313" key="2">
    <source>
        <dbReference type="EMBL" id="CCH70875.1"/>
    </source>
</evidence>
<dbReference type="Proteomes" id="UP000013167">
    <property type="component" value="Unassembled WGS sequence"/>
</dbReference>
<dbReference type="AlphaFoldDB" id="N0E4Q8"/>
<reference evidence="2 3" key="1">
    <citation type="journal article" date="2013" name="ISME J.">
        <title>A metabolic model for members of the genus Tetrasphaera involved in enhanced biological phosphorus removal.</title>
        <authorList>
            <person name="Kristiansen R."/>
            <person name="Nguyen H.T.T."/>
            <person name="Saunders A.M."/>
            <person name="Nielsen J.L."/>
            <person name="Wimmer R."/>
            <person name="Le V.Q."/>
            <person name="McIlroy S.J."/>
            <person name="Petrovski S."/>
            <person name="Seviour R.J."/>
            <person name="Calteau A."/>
            <person name="Nielsen K.L."/>
            <person name="Nielsen P.H."/>
        </authorList>
    </citation>
    <scope>NUCLEOTIDE SEQUENCE [LARGE SCALE GENOMIC DNA]</scope>
    <source>
        <strain evidence="2 3">Lp2</strain>
    </source>
</reference>
<keyword evidence="3" id="KW-1185">Reference proteome</keyword>
<name>N0E4Q8_9MICO</name>
<comment type="caution">
    <text evidence="2">The sequence shown here is derived from an EMBL/GenBank/DDBJ whole genome shotgun (WGS) entry which is preliminary data.</text>
</comment>
<feature type="region of interest" description="Disordered" evidence="1">
    <location>
        <begin position="1"/>
        <end position="27"/>
    </location>
</feature>
<evidence type="ECO:0000313" key="3">
    <source>
        <dbReference type="Proteomes" id="UP000013167"/>
    </source>
</evidence>
<dbReference type="InterPro" id="IPR009100">
    <property type="entry name" value="AcylCoA_DH/oxidase_NM_dom_sf"/>
</dbReference>
<gene>
    <name evidence="2" type="ORF">BN10_690009</name>
</gene>